<dbReference type="AlphaFoldDB" id="A0A1G7VEE3"/>
<name>A0A1G7VEE3_9LACT</name>
<evidence type="ECO:0000313" key="3">
    <source>
        <dbReference type="Proteomes" id="UP000199708"/>
    </source>
</evidence>
<organism evidence="2 3">
    <name type="scientific">Facklamia miroungae</name>
    <dbReference type="NCBI Taxonomy" id="120956"/>
    <lineage>
        <taxon>Bacteria</taxon>
        <taxon>Bacillati</taxon>
        <taxon>Bacillota</taxon>
        <taxon>Bacilli</taxon>
        <taxon>Lactobacillales</taxon>
        <taxon>Aerococcaceae</taxon>
        <taxon>Facklamia</taxon>
    </lineage>
</organism>
<proteinExistence type="predicted"/>
<gene>
    <name evidence="2" type="ORF">SAMN05421791_1184</name>
</gene>
<sequence length="215" mass="25500">MQTDINQSNLNTTKIYKVITLLKKIKKIPTIDFYHLEDYKNRFITEYGYNRFVNVLELFDESKGLGSPFTDEKLSIHYYNEKEKYFSKLNDLLSPSTKNNDQPNVCSFNENFVNNINTSIMSDVEEDWDGFDINFKLFDSNNIEYLYIDNIATSFNPGGFRGRFDKVKISNEIKTDQNFGLQYWSSNKKIWNVVSKIDPSEKCCCYWIQKEQRRH</sequence>
<dbReference type="Proteomes" id="UP000199708">
    <property type="component" value="Unassembled WGS sequence"/>
</dbReference>
<dbReference type="Pfam" id="PF04738">
    <property type="entry name" value="Lant_dehydr_N"/>
    <property type="match status" value="1"/>
</dbReference>
<dbReference type="EMBL" id="FNCK01000018">
    <property type="protein sequence ID" value="SDG57310.1"/>
    <property type="molecule type" value="Genomic_DNA"/>
</dbReference>
<keyword evidence="3" id="KW-1185">Reference proteome</keyword>
<protein>
    <submittedName>
        <fullName evidence="2">Lantibiotic dehydratase, C terminus</fullName>
    </submittedName>
</protein>
<evidence type="ECO:0000313" key="2">
    <source>
        <dbReference type="EMBL" id="SDG57310.1"/>
    </source>
</evidence>
<accession>A0A1G7VEE3</accession>
<evidence type="ECO:0000259" key="1">
    <source>
        <dbReference type="Pfam" id="PF04738"/>
    </source>
</evidence>
<feature type="domain" description="Lantibiotic dehydratase N-terminal" evidence="1">
    <location>
        <begin position="16"/>
        <end position="73"/>
    </location>
</feature>
<dbReference type="InterPro" id="IPR006827">
    <property type="entry name" value="Lant_deHydtase_N"/>
</dbReference>
<reference evidence="2 3" key="1">
    <citation type="submission" date="2016-10" db="EMBL/GenBank/DDBJ databases">
        <authorList>
            <person name="de Groot N.N."/>
        </authorList>
    </citation>
    <scope>NUCLEOTIDE SEQUENCE [LARGE SCALE GENOMIC DNA]</scope>
    <source>
        <strain evidence="2 3">ATCC BAA-466</strain>
    </source>
</reference>